<feature type="domain" description="J" evidence="3">
    <location>
        <begin position="8"/>
        <end position="68"/>
    </location>
</feature>
<dbReference type="Gene3D" id="1.10.287.110">
    <property type="entry name" value="DnaJ domain"/>
    <property type="match status" value="1"/>
</dbReference>
<dbReference type="InterPro" id="IPR036869">
    <property type="entry name" value="J_dom_sf"/>
</dbReference>
<feature type="region of interest" description="Disordered" evidence="2">
    <location>
        <begin position="117"/>
        <end position="236"/>
    </location>
</feature>
<name>A0A8H5BR14_9AGAR</name>
<organism evidence="4 5">
    <name type="scientific">Psilocybe cf. subviscida</name>
    <dbReference type="NCBI Taxonomy" id="2480587"/>
    <lineage>
        <taxon>Eukaryota</taxon>
        <taxon>Fungi</taxon>
        <taxon>Dikarya</taxon>
        <taxon>Basidiomycota</taxon>
        <taxon>Agaricomycotina</taxon>
        <taxon>Agaricomycetes</taxon>
        <taxon>Agaricomycetidae</taxon>
        <taxon>Agaricales</taxon>
        <taxon>Agaricineae</taxon>
        <taxon>Strophariaceae</taxon>
        <taxon>Psilocybe</taxon>
    </lineage>
</organism>
<sequence length="429" mass="48010">MLPMSAQDAFRVLDLPEGATPDEIKNAYRVMALKYHPDRHINSHSREVATRYFLEVTEAYRTLVREGHVKNRNTPMANRRPEPPPPPPMRAPPMAHKNSSESSISLDSFVHMVASSSESLTTPASSKKSIRSTWKQGVRKPAEAASSKYRNPPNQAHIHGYDTPPRGGAKGLAPSFLSDVTIPIPSNNHSRNSSNSQNKQNGYQSGTSFPSSSNRTPPTIANPPHQPHDPNRRNSFPPYAIPLLSLGLGPSGEWTYSLSLTLEELFIGKHFRFGITRTYLSNKTKNVVIEIDIPAGCRSGTRILCRNVGHEWQSGEFQDIAFVIEEVPHDRFVRVVDDLVMDVRLPWVDSLRRQGGKVPFVGIDGRAMCIRIDYPQDKNMKGRSVLKGAGMPVRERGQVVGRGSMVVQWEILPPKAKILHFLRRLWGRK</sequence>
<protein>
    <recommendedName>
        <fullName evidence="3">J domain-containing protein</fullName>
    </recommendedName>
</protein>
<comment type="caution">
    <text evidence="4">The sequence shown here is derived from an EMBL/GenBank/DDBJ whole genome shotgun (WGS) entry which is preliminary data.</text>
</comment>
<feature type="compositionally biased region" description="Low complexity" evidence="2">
    <location>
        <begin position="186"/>
        <end position="205"/>
    </location>
</feature>
<dbReference type="PROSITE" id="PS50076">
    <property type="entry name" value="DNAJ_2"/>
    <property type="match status" value="1"/>
</dbReference>
<reference evidence="4 5" key="1">
    <citation type="journal article" date="2020" name="ISME J.">
        <title>Uncovering the hidden diversity of litter-decomposition mechanisms in mushroom-forming fungi.</title>
        <authorList>
            <person name="Floudas D."/>
            <person name="Bentzer J."/>
            <person name="Ahren D."/>
            <person name="Johansson T."/>
            <person name="Persson P."/>
            <person name="Tunlid A."/>
        </authorList>
    </citation>
    <scope>NUCLEOTIDE SEQUENCE [LARGE SCALE GENOMIC DNA]</scope>
    <source>
        <strain evidence="4 5">CBS 101986</strain>
    </source>
</reference>
<dbReference type="InterPro" id="IPR002939">
    <property type="entry name" value="DnaJ_C"/>
</dbReference>
<dbReference type="GO" id="GO:0051087">
    <property type="term" value="F:protein-folding chaperone binding"/>
    <property type="evidence" value="ECO:0007669"/>
    <property type="project" value="TreeGrafter"/>
</dbReference>
<gene>
    <name evidence="4" type="ORF">D9619_004792</name>
</gene>
<dbReference type="PRINTS" id="PR00625">
    <property type="entry name" value="JDOMAIN"/>
</dbReference>
<dbReference type="GO" id="GO:0006413">
    <property type="term" value="P:translational initiation"/>
    <property type="evidence" value="ECO:0007669"/>
    <property type="project" value="TreeGrafter"/>
</dbReference>
<dbReference type="PANTHER" id="PTHR24078">
    <property type="entry name" value="DNAJ HOMOLOG SUBFAMILY C MEMBER"/>
    <property type="match status" value="1"/>
</dbReference>
<evidence type="ECO:0000313" key="4">
    <source>
        <dbReference type="EMBL" id="KAF5327651.1"/>
    </source>
</evidence>
<accession>A0A8H5BR14</accession>
<dbReference type="Pfam" id="PF00226">
    <property type="entry name" value="DnaJ"/>
    <property type="match status" value="1"/>
</dbReference>
<dbReference type="CDD" id="cd06257">
    <property type="entry name" value="DnaJ"/>
    <property type="match status" value="1"/>
</dbReference>
<dbReference type="GO" id="GO:0006457">
    <property type="term" value="P:protein folding"/>
    <property type="evidence" value="ECO:0007669"/>
    <property type="project" value="InterPro"/>
</dbReference>
<dbReference type="Gene3D" id="2.60.260.20">
    <property type="entry name" value="Urease metallochaperone UreE, N-terminal domain"/>
    <property type="match status" value="2"/>
</dbReference>
<evidence type="ECO:0000256" key="2">
    <source>
        <dbReference type="SAM" id="MobiDB-lite"/>
    </source>
</evidence>
<dbReference type="InterPro" id="IPR001623">
    <property type="entry name" value="DnaJ_domain"/>
</dbReference>
<feature type="region of interest" description="Disordered" evidence="2">
    <location>
        <begin position="71"/>
        <end position="102"/>
    </location>
</feature>
<evidence type="ECO:0000259" key="3">
    <source>
        <dbReference type="PROSITE" id="PS50076"/>
    </source>
</evidence>
<keyword evidence="1" id="KW-0143">Chaperone</keyword>
<dbReference type="AlphaFoldDB" id="A0A8H5BR14"/>
<evidence type="ECO:0000256" key="1">
    <source>
        <dbReference type="ARBA" id="ARBA00023186"/>
    </source>
</evidence>
<dbReference type="SUPFAM" id="SSF49493">
    <property type="entry name" value="HSP40/DnaJ peptide-binding domain"/>
    <property type="match status" value="1"/>
</dbReference>
<dbReference type="Pfam" id="PF01556">
    <property type="entry name" value="DnaJ_C"/>
    <property type="match status" value="1"/>
</dbReference>
<dbReference type="Proteomes" id="UP000567179">
    <property type="component" value="Unassembled WGS sequence"/>
</dbReference>
<dbReference type="SMART" id="SM00271">
    <property type="entry name" value="DnaJ"/>
    <property type="match status" value="1"/>
</dbReference>
<proteinExistence type="predicted"/>
<dbReference type="InterPro" id="IPR051339">
    <property type="entry name" value="DnaJ_subfamily_B"/>
</dbReference>
<feature type="compositionally biased region" description="Low complexity" evidence="2">
    <location>
        <begin position="117"/>
        <end position="126"/>
    </location>
</feature>
<dbReference type="GO" id="GO:0051082">
    <property type="term" value="F:unfolded protein binding"/>
    <property type="evidence" value="ECO:0007669"/>
    <property type="project" value="InterPro"/>
</dbReference>
<dbReference type="PANTHER" id="PTHR24078:SF553">
    <property type="entry name" value="DNAJ HOMOLOG SUBFAMILY B MEMBER 5"/>
    <property type="match status" value="1"/>
</dbReference>
<keyword evidence="5" id="KW-1185">Reference proteome</keyword>
<dbReference type="EMBL" id="JAACJJ010000014">
    <property type="protein sequence ID" value="KAF5327651.1"/>
    <property type="molecule type" value="Genomic_DNA"/>
</dbReference>
<dbReference type="SUPFAM" id="SSF46565">
    <property type="entry name" value="Chaperone J-domain"/>
    <property type="match status" value="1"/>
</dbReference>
<evidence type="ECO:0000313" key="5">
    <source>
        <dbReference type="Proteomes" id="UP000567179"/>
    </source>
</evidence>
<feature type="compositionally biased region" description="Polar residues" evidence="2">
    <location>
        <begin position="206"/>
        <end position="219"/>
    </location>
</feature>
<dbReference type="GO" id="GO:0005829">
    <property type="term" value="C:cytosol"/>
    <property type="evidence" value="ECO:0007669"/>
    <property type="project" value="TreeGrafter"/>
</dbReference>
<dbReference type="InterPro" id="IPR008971">
    <property type="entry name" value="HSP40/DnaJ_pept-bd"/>
</dbReference>
<dbReference type="OrthoDB" id="10250354at2759"/>